<dbReference type="AlphaFoldDB" id="A0A8S3VIT1"/>
<protein>
    <submittedName>
        <fullName evidence="1">Uncharacterized protein</fullName>
    </submittedName>
</protein>
<proteinExistence type="predicted"/>
<organism evidence="1 2">
    <name type="scientific">Mytilus edulis</name>
    <name type="common">Blue mussel</name>
    <dbReference type="NCBI Taxonomy" id="6550"/>
    <lineage>
        <taxon>Eukaryota</taxon>
        <taxon>Metazoa</taxon>
        <taxon>Spiralia</taxon>
        <taxon>Lophotrochozoa</taxon>
        <taxon>Mollusca</taxon>
        <taxon>Bivalvia</taxon>
        <taxon>Autobranchia</taxon>
        <taxon>Pteriomorphia</taxon>
        <taxon>Mytilida</taxon>
        <taxon>Mytiloidea</taxon>
        <taxon>Mytilidae</taxon>
        <taxon>Mytilinae</taxon>
        <taxon>Mytilus</taxon>
    </lineage>
</organism>
<evidence type="ECO:0000313" key="2">
    <source>
        <dbReference type="Proteomes" id="UP000683360"/>
    </source>
</evidence>
<dbReference type="EMBL" id="CAJPWZ010003332">
    <property type="protein sequence ID" value="CAG2257845.1"/>
    <property type="molecule type" value="Genomic_DNA"/>
</dbReference>
<evidence type="ECO:0000313" key="1">
    <source>
        <dbReference type="EMBL" id="CAG2257845.1"/>
    </source>
</evidence>
<comment type="caution">
    <text evidence="1">The sequence shown here is derived from an EMBL/GenBank/DDBJ whole genome shotgun (WGS) entry which is preliminary data.</text>
</comment>
<dbReference type="Proteomes" id="UP000683360">
    <property type="component" value="Unassembled WGS sequence"/>
</dbReference>
<accession>A0A8S3VIT1</accession>
<sequence>MCGVYVIPGTVVSEDQTTPGTVVSVYNITTMCGVYVIQKPNDTWNSGISIQHNNDMTPGGSQTTPGTVVSVYNIITMCGVYVIQKPNDTWNSGISIQHNNDVWGIRDTEAKLTPGTSGVGSQTTPGTVVSVYNIITMCGVYVIQKPNNTWNSGISIQHNNDVWGIRDTEAKQHLEQWYQYTT</sequence>
<name>A0A8S3VIT1_MYTED</name>
<gene>
    <name evidence="1" type="ORF">MEDL_69084</name>
</gene>
<keyword evidence="2" id="KW-1185">Reference proteome</keyword>
<reference evidence="1" key="1">
    <citation type="submission" date="2021-03" db="EMBL/GenBank/DDBJ databases">
        <authorList>
            <person name="Bekaert M."/>
        </authorList>
    </citation>
    <scope>NUCLEOTIDE SEQUENCE</scope>
</reference>